<evidence type="ECO:0000256" key="8">
    <source>
        <dbReference type="PIRSR" id="PIRSR000077-1"/>
    </source>
</evidence>
<feature type="disulfide bond" description="Redox-active" evidence="9">
    <location>
        <begin position="30"/>
        <end position="33"/>
    </location>
</feature>
<feature type="site" description="Deprotonates C-terminal active site Cys" evidence="8">
    <location>
        <position position="24"/>
    </location>
</feature>
<evidence type="ECO:0000313" key="12">
    <source>
        <dbReference type="Proteomes" id="UP000505210"/>
    </source>
</evidence>
<evidence type="ECO:0000259" key="10">
    <source>
        <dbReference type="PROSITE" id="PS51352"/>
    </source>
</evidence>
<gene>
    <name evidence="11" type="primary">trxA</name>
    <name evidence="11" type="ORF">HPC62_17270</name>
</gene>
<protein>
    <recommendedName>
        <fullName evidence="6 7">Thioredoxin</fullName>
    </recommendedName>
</protein>
<dbReference type="InterPro" id="IPR036249">
    <property type="entry name" value="Thioredoxin-like_sf"/>
</dbReference>
<keyword evidence="12" id="KW-1185">Reference proteome</keyword>
<keyword evidence="5 9" id="KW-0676">Redox-active center</keyword>
<keyword evidence="2" id="KW-0813">Transport</keyword>
<dbReference type="PANTHER" id="PTHR45663">
    <property type="entry name" value="GEO12009P1"/>
    <property type="match status" value="1"/>
</dbReference>
<evidence type="ECO:0000256" key="3">
    <source>
        <dbReference type="ARBA" id="ARBA00022982"/>
    </source>
</evidence>
<sequence length="105" mass="11840">MAVKKAFGSFQEMIDQSEKPVLVDFYATWCGPCQMMGKILEDVNARMKSKLRVVKINTEAYPDLASKYQVYALPTLVLFKQGQPVDRIEGVLTAPQLMQRLAAKI</sequence>
<dbReference type="PANTHER" id="PTHR45663:SF15">
    <property type="entry name" value="THIOREDOXIN Y1, CHLOROPLASTIC"/>
    <property type="match status" value="1"/>
</dbReference>
<dbReference type="Pfam" id="PF00085">
    <property type="entry name" value="Thioredoxin"/>
    <property type="match status" value="1"/>
</dbReference>
<evidence type="ECO:0000256" key="7">
    <source>
        <dbReference type="PIRNR" id="PIRNR000077"/>
    </source>
</evidence>
<organism evidence="11 12">
    <name type="scientific">Thermoleptolyngbya sichuanensis A183</name>
    <dbReference type="NCBI Taxonomy" id="2737172"/>
    <lineage>
        <taxon>Bacteria</taxon>
        <taxon>Bacillati</taxon>
        <taxon>Cyanobacteriota</taxon>
        <taxon>Cyanophyceae</taxon>
        <taxon>Oculatellales</taxon>
        <taxon>Oculatellaceae</taxon>
        <taxon>Thermoleptolyngbya</taxon>
        <taxon>Thermoleptolyngbya sichuanensis</taxon>
    </lineage>
</organism>
<dbReference type="NCBIfam" id="TIGR01068">
    <property type="entry name" value="thioredoxin"/>
    <property type="match status" value="1"/>
</dbReference>
<dbReference type="GO" id="GO:0015035">
    <property type="term" value="F:protein-disulfide reductase activity"/>
    <property type="evidence" value="ECO:0007669"/>
    <property type="project" value="UniProtKB-UniRule"/>
</dbReference>
<dbReference type="PROSITE" id="PS51352">
    <property type="entry name" value="THIOREDOXIN_2"/>
    <property type="match status" value="1"/>
</dbReference>
<feature type="active site" description="Nucleophile" evidence="8">
    <location>
        <position position="33"/>
    </location>
</feature>
<evidence type="ECO:0000256" key="2">
    <source>
        <dbReference type="ARBA" id="ARBA00022448"/>
    </source>
</evidence>
<feature type="domain" description="Thioredoxin" evidence="10">
    <location>
        <begin position="1"/>
        <end position="105"/>
    </location>
</feature>
<evidence type="ECO:0000313" key="11">
    <source>
        <dbReference type="EMBL" id="QKD83711.1"/>
    </source>
</evidence>
<evidence type="ECO:0000256" key="5">
    <source>
        <dbReference type="ARBA" id="ARBA00023284"/>
    </source>
</evidence>
<dbReference type="GO" id="GO:0005737">
    <property type="term" value="C:cytoplasm"/>
    <property type="evidence" value="ECO:0007669"/>
    <property type="project" value="TreeGrafter"/>
</dbReference>
<keyword evidence="3" id="KW-0249">Electron transport</keyword>
<dbReference type="RefSeq" id="WP_172357639.1">
    <property type="nucleotide sequence ID" value="NZ_CP053661.1"/>
</dbReference>
<comment type="similarity">
    <text evidence="1 7">Belongs to the thioredoxin family.</text>
</comment>
<dbReference type="AlphaFoldDB" id="A0A6M8BJ54"/>
<dbReference type="InterPro" id="IPR017937">
    <property type="entry name" value="Thioredoxin_CS"/>
</dbReference>
<evidence type="ECO:0000256" key="9">
    <source>
        <dbReference type="PIRSR" id="PIRSR000077-4"/>
    </source>
</evidence>
<dbReference type="Proteomes" id="UP000505210">
    <property type="component" value="Chromosome"/>
</dbReference>
<feature type="site" description="Contributes to redox potential value" evidence="8">
    <location>
        <position position="31"/>
    </location>
</feature>
<dbReference type="SUPFAM" id="SSF52833">
    <property type="entry name" value="Thioredoxin-like"/>
    <property type="match status" value="1"/>
</dbReference>
<proteinExistence type="inferred from homology"/>
<name>A0A6M8BJ54_9CYAN</name>
<reference evidence="11 12" key="1">
    <citation type="submission" date="2020-05" db="EMBL/GenBank/DDBJ databases">
        <title>Complete genome sequence of of a novel Thermoleptolyngbya strain isolated from hot springs of Ganzi, Sichuan China.</title>
        <authorList>
            <person name="Tang J."/>
            <person name="Daroch M."/>
            <person name="Li L."/>
            <person name="Waleron K."/>
            <person name="Waleron M."/>
            <person name="Waleron M."/>
        </authorList>
    </citation>
    <scope>NUCLEOTIDE SEQUENCE [LARGE SCALE GENOMIC DNA]</scope>
    <source>
        <strain evidence="11 12">PKUAC-SCTA183</strain>
    </source>
</reference>
<feature type="active site" description="Nucleophile" evidence="8">
    <location>
        <position position="30"/>
    </location>
</feature>
<dbReference type="InterPro" id="IPR005746">
    <property type="entry name" value="Thioredoxin"/>
</dbReference>
<dbReference type="FunFam" id="3.40.30.10:FF:000001">
    <property type="entry name" value="Thioredoxin"/>
    <property type="match status" value="1"/>
</dbReference>
<dbReference type="InterPro" id="IPR013766">
    <property type="entry name" value="Thioredoxin_domain"/>
</dbReference>
<evidence type="ECO:0000256" key="6">
    <source>
        <dbReference type="NCBIfam" id="TIGR01068"/>
    </source>
</evidence>
<evidence type="ECO:0000256" key="4">
    <source>
        <dbReference type="ARBA" id="ARBA00023157"/>
    </source>
</evidence>
<dbReference type="PROSITE" id="PS00194">
    <property type="entry name" value="THIOREDOXIN_1"/>
    <property type="match status" value="1"/>
</dbReference>
<keyword evidence="4 9" id="KW-1015">Disulfide bond</keyword>
<dbReference type="PRINTS" id="PR00421">
    <property type="entry name" value="THIOREDOXIN"/>
</dbReference>
<dbReference type="Gene3D" id="3.40.30.10">
    <property type="entry name" value="Glutaredoxin"/>
    <property type="match status" value="1"/>
</dbReference>
<feature type="site" description="Contributes to redox potential value" evidence="8">
    <location>
        <position position="32"/>
    </location>
</feature>
<dbReference type="KEGG" id="theu:HPC62_17270"/>
<dbReference type="EMBL" id="CP053661">
    <property type="protein sequence ID" value="QKD83711.1"/>
    <property type="molecule type" value="Genomic_DNA"/>
</dbReference>
<dbReference type="CDD" id="cd02947">
    <property type="entry name" value="TRX_family"/>
    <property type="match status" value="1"/>
</dbReference>
<dbReference type="PIRSF" id="PIRSF000077">
    <property type="entry name" value="Thioredoxin"/>
    <property type="match status" value="1"/>
</dbReference>
<accession>A0A6M8BJ54</accession>
<evidence type="ECO:0000256" key="1">
    <source>
        <dbReference type="ARBA" id="ARBA00008987"/>
    </source>
</evidence>